<evidence type="ECO:0000256" key="4">
    <source>
        <dbReference type="PROSITE-ProRule" id="PRU00335"/>
    </source>
</evidence>
<evidence type="ECO:0000259" key="5">
    <source>
        <dbReference type="PROSITE" id="PS50977"/>
    </source>
</evidence>
<keyword evidence="1" id="KW-0805">Transcription regulation</keyword>
<dbReference type="EMBL" id="JALHLE010000011">
    <property type="protein sequence ID" value="MCJ2178856.1"/>
    <property type="molecule type" value="Genomic_DNA"/>
</dbReference>
<dbReference type="Gene3D" id="1.10.357.10">
    <property type="entry name" value="Tetracycline Repressor, domain 2"/>
    <property type="match status" value="1"/>
</dbReference>
<evidence type="ECO:0000256" key="2">
    <source>
        <dbReference type="ARBA" id="ARBA00023125"/>
    </source>
</evidence>
<keyword evidence="3" id="KW-0804">Transcription</keyword>
<evidence type="ECO:0000256" key="1">
    <source>
        <dbReference type="ARBA" id="ARBA00023015"/>
    </source>
</evidence>
<dbReference type="Pfam" id="PF13305">
    <property type="entry name" value="TetR_C_33"/>
    <property type="match status" value="1"/>
</dbReference>
<organism evidence="6 7">
    <name type="scientific">Novosphingobium album</name>
    <name type="common">ex Hu et al. 2023</name>
    <dbReference type="NCBI Taxonomy" id="2930093"/>
    <lineage>
        <taxon>Bacteria</taxon>
        <taxon>Pseudomonadati</taxon>
        <taxon>Pseudomonadota</taxon>
        <taxon>Alphaproteobacteria</taxon>
        <taxon>Sphingomonadales</taxon>
        <taxon>Sphingomonadaceae</taxon>
        <taxon>Novosphingobium</taxon>
    </lineage>
</organism>
<feature type="DNA-binding region" description="H-T-H motif" evidence="4">
    <location>
        <begin position="33"/>
        <end position="52"/>
    </location>
</feature>
<dbReference type="SUPFAM" id="SSF46689">
    <property type="entry name" value="Homeodomain-like"/>
    <property type="match status" value="1"/>
</dbReference>
<accession>A0ABT0B193</accession>
<dbReference type="InterPro" id="IPR025996">
    <property type="entry name" value="MT1864/Rv1816-like_C"/>
</dbReference>
<dbReference type="InterPro" id="IPR050109">
    <property type="entry name" value="HTH-type_TetR-like_transc_reg"/>
</dbReference>
<dbReference type="PROSITE" id="PS50977">
    <property type="entry name" value="HTH_TETR_2"/>
    <property type="match status" value="1"/>
</dbReference>
<evidence type="ECO:0000313" key="6">
    <source>
        <dbReference type="EMBL" id="MCJ2178856.1"/>
    </source>
</evidence>
<keyword evidence="7" id="KW-1185">Reference proteome</keyword>
<reference evidence="6" key="1">
    <citation type="submission" date="2022-03" db="EMBL/GenBank/DDBJ databases">
        <title>Identification of a novel bacterium isolated from mangrove sediments.</title>
        <authorList>
            <person name="Pan X."/>
        </authorList>
    </citation>
    <scope>NUCLEOTIDE SEQUENCE</scope>
    <source>
        <strain evidence="6">B2580</strain>
    </source>
</reference>
<dbReference type="InterPro" id="IPR001647">
    <property type="entry name" value="HTH_TetR"/>
</dbReference>
<keyword evidence="2 4" id="KW-0238">DNA-binding</keyword>
<gene>
    <name evidence="6" type="ORF">MTR64_09800</name>
</gene>
<evidence type="ECO:0000313" key="7">
    <source>
        <dbReference type="Proteomes" id="UP001162880"/>
    </source>
</evidence>
<dbReference type="SUPFAM" id="SSF48498">
    <property type="entry name" value="Tetracyclin repressor-like, C-terminal domain"/>
    <property type="match status" value="1"/>
</dbReference>
<dbReference type="Pfam" id="PF00440">
    <property type="entry name" value="TetR_N"/>
    <property type="match status" value="1"/>
</dbReference>
<dbReference type="InterPro" id="IPR009057">
    <property type="entry name" value="Homeodomain-like_sf"/>
</dbReference>
<dbReference type="InterPro" id="IPR036271">
    <property type="entry name" value="Tet_transcr_reg_TetR-rel_C_sf"/>
</dbReference>
<dbReference type="PANTHER" id="PTHR30055:SF243">
    <property type="entry name" value="HTH-TYPE TRANSCRIPTIONAL REGULATOR RV1816"/>
    <property type="match status" value="1"/>
</dbReference>
<dbReference type="PANTHER" id="PTHR30055">
    <property type="entry name" value="HTH-TYPE TRANSCRIPTIONAL REGULATOR RUTR"/>
    <property type="match status" value="1"/>
</dbReference>
<dbReference type="Proteomes" id="UP001162880">
    <property type="component" value="Unassembled WGS sequence"/>
</dbReference>
<sequence>MGRRSDHSREELRALILDEGHRQLSEVGFARFSAREVAKGVGYSIGTIYNVFGSYDALLLALNGRTLDLWLAFLEERLAGCEEGRLDAAIEAYFDFALGQRHAWTALYDFRLPEGASPSEDYRNKVAAITGVIVREIAAVLPAGAQAQALPLARSLLASVHGHCFFALNGTFAMLGESDPLGAAKARVADALARYGAG</sequence>
<proteinExistence type="predicted"/>
<comment type="caution">
    <text evidence="6">The sequence shown here is derived from an EMBL/GenBank/DDBJ whole genome shotgun (WGS) entry which is preliminary data.</text>
</comment>
<protein>
    <submittedName>
        <fullName evidence="6">TetR/AcrR family transcriptional regulator</fullName>
    </submittedName>
</protein>
<feature type="domain" description="HTH tetR-type" evidence="5">
    <location>
        <begin position="10"/>
        <end position="70"/>
    </location>
</feature>
<evidence type="ECO:0000256" key="3">
    <source>
        <dbReference type="ARBA" id="ARBA00023163"/>
    </source>
</evidence>
<name>A0ABT0B193_9SPHN</name>
<dbReference type="RefSeq" id="WP_243993278.1">
    <property type="nucleotide sequence ID" value="NZ_JALHLE010000011.1"/>
</dbReference>